<dbReference type="Pfam" id="PF02082">
    <property type="entry name" value="Rrf2"/>
    <property type="match status" value="1"/>
</dbReference>
<reference evidence="1" key="1">
    <citation type="journal article" date="2020" name="Int. J. Syst. Evol. Microbiol.">
        <title>Aquipluma nitroreducens gen. nov. sp. nov., a novel facultatively anaerobic bacterium isolated from a freshwater lake.</title>
        <authorList>
            <person name="Watanabe M."/>
            <person name="Kojima H."/>
            <person name="Fukui M."/>
        </authorList>
    </citation>
    <scope>NUCLEOTIDE SEQUENCE</scope>
    <source>
        <strain evidence="1">MeG22</strain>
    </source>
</reference>
<dbReference type="NCBIfam" id="TIGR00738">
    <property type="entry name" value="rrf2_super"/>
    <property type="match status" value="1"/>
</dbReference>
<dbReference type="InterPro" id="IPR000944">
    <property type="entry name" value="Tscrpt_reg_Rrf2"/>
</dbReference>
<dbReference type="Proteomes" id="UP001193389">
    <property type="component" value="Chromosome"/>
</dbReference>
<dbReference type="InterPro" id="IPR036388">
    <property type="entry name" value="WH-like_DNA-bd_sf"/>
</dbReference>
<dbReference type="AlphaFoldDB" id="A0A5K7SES4"/>
<dbReference type="SUPFAM" id="SSF46785">
    <property type="entry name" value="Winged helix' DNA-binding domain"/>
    <property type="match status" value="1"/>
</dbReference>
<dbReference type="PANTHER" id="PTHR33221:SF2">
    <property type="entry name" value="TRANSCRIPTIONAL REGULATOR"/>
    <property type="match status" value="1"/>
</dbReference>
<dbReference type="PANTHER" id="PTHR33221">
    <property type="entry name" value="WINGED HELIX-TURN-HELIX TRANSCRIPTIONAL REGULATOR, RRF2 FAMILY"/>
    <property type="match status" value="1"/>
</dbReference>
<dbReference type="EMBL" id="AP018694">
    <property type="protein sequence ID" value="BBE20078.1"/>
    <property type="molecule type" value="Genomic_DNA"/>
</dbReference>
<dbReference type="KEGG" id="anf:AQPE_4292"/>
<sequence>MILNKTTEYALTVLGFMATRNENMYSAEYLHQQLNIPRRYLRSLLTDLSKHGFLKSSSGRNGGFVFAQELKEINLALVINKLEGIDAICNCILGFSCCIVDKPCIMHEPWREARSKMIETLTNTTFADLKEKYQMDLSKNLKLI</sequence>
<dbReference type="GO" id="GO:0003700">
    <property type="term" value="F:DNA-binding transcription factor activity"/>
    <property type="evidence" value="ECO:0007669"/>
    <property type="project" value="TreeGrafter"/>
</dbReference>
<dbReference type="KEGG" id="anf:AQPE_4269"/>
<protein>
    <submittedName>
        <fullName evidence="2">Rrf2 family transcriptional regulator</fullName>
    </submittedName>
</protein>
<dbReference type="RefSeq" id="WP_318348268.1">
    <property type="nucleotide sequence ID" value="NZ_AP018694.1"/>
</dbReference>
<evidence type="ECO:0000313" key="3">
    <source>
        <dbReference type="Proteomes" id="UP001193389"/>
    </source>
</evidence>
<name>A0A5K7SES4_9BACT</name>
<dbReference type="GO" id="GO:0005829">
    <property type="term" value="C:cytosol"/>
    <property type="evidence" value="ECO:0007669"/>
    <property type="project" value="TreeGrafter"/>
</dbReference>
<accession>A0A5K7SES4</accession>
<keyword evidence="3" id="KW-1185">Reference proteome</keyword>
<dbReference type="EMBL" id="AP018694">
    <property type="protein sequence ID" value="BBE20101.1"/>
    <property type="molecule type" value="Genomic_DNA"/>
</dbReference>
<dbReference type="InterPro" id="IPR036390">
    <property type="entry name" value="WH_DNA-bd_sf"/>
</dbReference>
<gene>
    <name evidence="1" type="ORF">AQPE_4269</name>
    <name evidence="2" type="ORF">AQPE_4292</name>
</gene>
<evidence type="ECO:0000313" key="2">
    <source>
        <dbReference type="EMBL" id="BBE20101.1"/>
    </source>
</evidence>
<proteinExistence type="predicted"/>
<evidence type="ECO:0000313" key="1">
    <source>
        <dbReference type="EMBL" id="BBE20078.1"/>
    </source>
</evidence>
<dbReference type="PROSITE" id="PS51197">
    <property type="entry name" value="HTH_RRF2_2"/>
    <property type="match status" value="1"/>
</dbReference>
<organism evidence="1 3">
    <name type="scientific">Aquipluma nitroreducens</name>
    <dbReference type="NCBI Taxonomy" id="2010828"/>
    <lineage>
        <taxon>Bacteria</taxon>
        <taxon>Pseudomonadati</taxon>
        <taxon>Bacteroidota</taxon>
        <taxon>Bacteroidia</taxon>
        <taxon>Marinilabiliales</taxon>
        <taxon>Prolixibacteraceae</taxon>
        <taxon>Aquipluma</taxon>
    </lineage>
</organism>
<dbReference type="Gene3D" id="1.10.10.10">
    <property type="entry name" value="Winged helix-like DNA-binding domain superfamily/Winged helix DNA-binding domain"/>
    <property type="match status" value="1"/>
</dbReference>